<organism evidence="2 3">
    <name type="scientific">Microbaculum marinum</name>
    <dbReference type="NCBI Taxonomy" id="1764581"/>
    <lineage>
        <taxon>Bacteria</taxon>
        <taxon>Pseudomonadati</taxon>
        <taxon>Pseudomonadota</taxon>
        <taxon>Alphaproteobacteria</taxon>
        <taxon>Hyphomicrobiales</taxon>
        <taxon>Tepidamorphaceae</taxon>
        <taxon>Microbaculum</taxon>
    </lineage>
</organism>
<accession>A0AAW9RVX4</accession>
<dbReference type="Gene3D" id="3.10.180.10">
    <property type="entry name" value="2,3-Dihydroxybiphenyl 1,2-Dioxygenase, domain 1"/>
    <property type="match status" value="1"/>
</dbReference>
<keyword evidence="3" id="KW-1185">Reference proteome</keyword>
<dbReference type="RefSeq" id="WP_340329428.1">
    <property type="nucleotide sequence ID" value="NZ_JAZHOF010000003.1"/>
</dbReference>
<gene>
    <name evidence="2" type="ORF">V3328_09650</name>
</gene>
<dbReference type="PANTHER" id="PTHR36503:SF1">
    <property type="entry name" value="BLR2520 PROTEIN"/>
    <property type="match status" value="1"/>
</dbReference>
<dbReference type="Proteomes" id="UP001378188">
    <property type="component" value="Unassembled WGS sequence"/>
</dbReference>
<dbReference type="InterPro" id="IPR029068">
    <property type="entry name" value="Glyas_Bleomycin-R_OHBP_Dase"/>
</dbReference>
<name>A0AAW9RVX4_9HYPH</name>
<feature type="domain" description="VOC" evidence="1">
    <location>
        <begin position="4"/>
        <end position="126"/>
    </location>
</feature>
<protein>
    <submittedName>
        <fullName evidence="2">VOC family protein</fullName>
    </submittedName>
</protein>
<dbReference type="InterPro" id="IPR004360">
    <property type="entry name" value="Glyas_Fos-R_dOase_dom"/>
</dbReference>
<dbReference type="EMBL" id="JAZHOF010000003">
    <property type="protein sequence ID" value="MEJ8571736.1"/>
    <property type="molecule type" value="Genomic_DNA"/>
</dbReference>
<dbReference type="PANTHER" id="PTHR36503">
    <property type="entry name" value="BLR2520 PROTEIN"/>
    <property type="match status" value="1"/>
</dbReference>
<reference evidence="2 3" key="1">
    <citation type="submission" date="2024-02" db="EMBL/GenBank/DDBJ databases">
        <title>Genome analysis and characterization of Microbaculum marinisediminis sp. nov., isolated from marine sediment.</title>
        <authorList>
            <person name="Du Z.-J."/>
            <person name="Ye Y.-Q."/>
            <person name="Zhang Z.-R."/>
            <person name="Yuan S.-M."/>
            <person name="Zhang X.-Y."/>
        </authorList>
    </citation>
    <scope>NUCLEOTIDE SEQUENCE [LARGE SCALE GENOMIC DNA]</scope>
    <source>
        <strain evidence="2 3">SDUM1044001</strain>
    </source>
</reference>
<evidence type="ECO:0000259" key="1">
    <source>
        <dbReference type="PROSITE" id="PS51819"/>
    </source>
</evidence>
<evidence type="ECO:0000313" key="3">
    <source>
        <dbReference type="Proteomes" id="UP001378188"/>
    </source>
</evidence>
<dbReference type="AlphaFoldDB" id="A0AAW9RVX4"/>
<evidence type="ECO:0000313" key="2">
    <source>
        <dbReference type="EMBL" id="MEJ8571736.1"/>
    </source>
</evidence>
<proteinExistence type="predicted"/>
<dbReference type="Pfam" id="PF00903">
    <property type="entry name" value="Glyoxalase"/>
    <property type="match status" value="1"/>
</dbReference>
<comment type="caution">
    <text evidence="2">The sequence shown here is derived from an EMBL/GenBank/DDBJ whole genome shotgun (WGS) entry which is preliminary data.</text>
</comment>
<dbReference type="SUPFAM" id="SSF54593">
    <property type="entry name" value="Glyoxalase/Bleomycin resistance protein/Dihydroxybiphenyl dioxygenase"/>
    <property type="match status" value="1"/>
</dbReference>
<sequence>MDQRISLVTLGVADVQESAAFYGRLGWRRSEQSQAEIVFFDAGGIVLGLFGRAALADDADVPPQGSGFRAVALAQNLPTRDAVDAALADAVKAGARVVRRAEEVFWGGYSGYFEDPDGHLWEVAFNPHWSLDETGRIVLPG</sequence>
<dbReference type="PROSITE" id="PS51819">
    <property type="entry name" value="VOC"/>
    <property type="match status" value="1"/>
</dbReference>
<dbReference type="InterPro" id="IPR037523">
    <property type="entry name" value="VOC_core"/>
</dbReference>